<evidence type="ECO:0000313" key="2">
    <source>
        <dbReference type="EMBL" id="OGL51902.1"/>
    </source>
</evidence>
<accession>A0A1F7SDP9</accession>
<dbReference type="EMBL" id="MGDI01000036">
    <property type="protein sequence ID" value="OGL51902.1"/>
    <property type="molecule type" value="Genomic_DNA"/>
</dbReference>
<name>A0A1F7SDP9_9BACT</name>
<dbReference type="AlphaFoldDB" id="A0A1F7SDP9"/>
<reference evidence="2 3" key="1">
    <citation type="journal article" date="2016" name="Nat. Commun.">
        <title>Thousands of microbial genomes shed light on interconnected biogeochemical processes in an aquifer system.</title>
        <authorList>
            <person name="Anantharaman K."/>
            <person name="Brown C.T."/>
            <person name="Hug L.A."/>
            <person name="Sharon I."/>
            <person name="Castelle C.J."/>
            <person name="Probst A.J."/>
            <person name="Thomas B.C."/>
            <person name="Singh A."/>
            <person name="Wilkins M.J."/>
            <person name="Karaoz U."/>
            <person name="Brodie E.L."/>
            <person name="Williams K.H."/>
            <person name="Hubbard S.S."/>
            <person name="Banfield J.F."/>
        </authorList>
    </citation>
    <scope>NUCLEOTIDE SEQUENCE [LARGE SCALE GENOMIC DNA]</scope>
</reference>
<evidence type="ECO:0008006" key="4">
    <source>
        <dbReference type="Google" id="ProtNLM"/>
    </source>
</evidence>
<dbReference type="PROSITE" id="PS51257">
    <property type="entry name" value="PROKAR_LIPOPROTEIN"/>
    <property type="match status" value="1"/>
</dbReference>
<feature type="compositionally biased region" description="Basic and acidic residues" evidence="1">
    <location>
        <begin position="32"/>
        <end position="48"/>
    </location>
</feature>
<gene>
    <name evidence="2" type="ORF">A3G31_05835</name>
</gene>
<evidence type="ECO:0000256" key="1">
    <source>
        <dbReference type="SAM" id="MobiDB-lite"/>
    </source>
</evidence>
<proteinExistence type="predicted"/>
<protein>
    <recommendedName>
        <fullName evidence="4">Lipoprotein</fullName>
    </recommendedName>
</protein>
<feature type="region of interest" description="Disordered" evidence="1">
    <location>
        <begin position="25"/>
        <end position="59"/>
    </location>
</feature>
<organism evidence="2 3">
    <name type="scientific">Candidatus Schekmanbacteria bacterium RIFCSPLOWO2_12_FULL_38_15</name>
    <dbReference type="NCBI Taxonomy" id="1817883"/>
    <lineage>
        <taxon>Bacteria</taxon>
        <taxon>Candidatus Schekmaniibacteriota</taxon>
    </lineage>
</organism>
<comment type="caution">
    <text evidence="2">The sequence shown here is derived from an EMBL/GenBank/DDBJ whole genome shotgun (WGS) entry which is preliminary data.</text>
</comment>
<evidence type="ECO:0000313" key="3">
    <source>
        <dbReference type="Proteomes" id="UP000178082"/>
    </source>
</evidence>
<sequence>MRLTKLIIFITLIFFLFSFSCDYTNENSNQKSQEKSKEEKIKEKDYFKGKPPAPYKKPKDLEDKIKDLFTPDEVFPIRGFARKVKNLLEELIRWNFDVESFKKGDESEKKKEKKQ</sequence>
<dbReference type="Proteomes" id="UP000178082">
    <property type="component" value="Unassembled WGS sequence"/>
</dbReference>